<gene>
    <name evidence="1" type="ORF">AVDCRST_MAG21-1310</name>
</gene>
<sequence>MTSYAATAELARLALLLRVDSADVAYLDSLDAAQLRALRTTLEQRIAAPNRSAHERIAHASNLLPARAIATLAMARMPPRLSAAVVAQMTPQHAADLAAAMSPDYLRQVCCHLSMSSARGVPPLLPSDVLAAVLHEQMAHRDILSMAEVVGALDDDQLRTMVRAFDDMSMLLGVILSISDVGSAQRVLRALPEDMRQRLIAAAEPVPAQRSELAVLLADEHR</sequence>
<name>A0A6J4N315_9ACTN</name>
<evidence type="ECO:0000313" key="1">
    <source>
        <dbReference type="EMBL" id="CAA9376673.1"/>
    </source>
</evidence>
<organism evidence="1">
    <name type="scientific">uncultured Nocardioidaceae bacterium</name>
    <dbReference type="NCBI Taxonomy" id="253824"/>
    <lineage>
        <taxon>Bacteria</taxon>
        <taxon>Bacillati</taxon>
        <taxon>Actinomycetota</taxon>
        <taxon>Actinomycetes</taxon>
        <taxon>Propionibacteriales</taxon>
        <taxon>Nocardioidaceae</taxon>
        <taxon>environmental samples</taxon>
    </lineage>
</organism>
<dbReference type="AlphaFoldDB" id="A0A6J4N315"/>
<proteinExistence type="predicted"/>
<reference evidence="1" key="1">
    <citation type="submission" date="2020-02" db="EMBL/GenBank/DDBJ databases">
        <authorList>
            <person name="Meier V. D."/>
        </authorList>
    </citation>
    <scope>NUCLEOTIDE SEQUENCE</scope>
    <source>
        <strain evidence="1">AVDCRST_MAG21</strain>
    </source>
</reference>
<accession>A0A6J4N315</accession>
<protein>
    <submittedName>
        <fullName evidence="1">Uncharacterized protein</fullName>
    </submittedName>
</protein>
<dbReference type="EMBL" id="CADCUL010000132">
    <property type="protein sequence ID" value="CAA9376673.1"/>
    <property type="molecule type" value="Genomic_DNA"/>
</dbReference>